<keyword evidence="4 10" id="KW-0808">Transferase</keyword>
<dbReference type="Pfam" id="PF01715">
    <property type="entry name" value="IPPT"/>
    <property type="match status" value="1"/>
</dbReference>
<evidence type="ECO:0000256" key="12">
    <source>
        <dbReference type="RuleBase" id="RU003784"/>
    </source>
</evidence>
<dbReference type="PANTHER" id="PTHR11088:SF60">
    <property type="entry name" value="TRNA DIMETHYLALLYLTRANSFERASE"/>
    <property type="match status" value="1"/>
</dbReference>
<organism evidence="14 15">
    <name type="scientific">Anaeromyxobacter oryzae</name>
    <dbReference type="NCBI Taxonomy" id="2918170"/>
    <lineage>
        <taxon>Bacteria</taxon>
        <taxon>Pseudomonadati</taxon>
        <taxon>Myxococcota</taxon>
        <taxon>Myxococcia</taxon>
        <taxon>Myxococcales</taxon>
        <taxon>Cystobacterineae</taxon>
        <taxon>Anaeromyxobacteraceae</taxon>
        <taxon>Anaeromyxobacter</taxon>
    </lineage>
</organism>
<comment type="subunit">
    <text evidence="10">Monomer.</text>
</comment>
<dbReference type="Gene3D" id="1.10.20.140">
    <property type="match status" value="1"/>
</dbReference>
<feature type="binding site" evidence="10">
    <location>
        <begin position="9"/>
        <end position="16"/>
    </location>
    <ligand>
        <name>ATP</name>
        <dbReference type="ChEBI" id="CHEBI:30616"/>
    </ligand>
</feature>
<dbReference type="HAMAP" id="MF_00185">
    <property type="entry name" value="IPP_trans"/>
    <property type="match status" value="1"/>
</dbReference>
<dbReference type="EC" id="2.5.1.75" evidence="10"/>
<evidence type="ECO:0000256" key="4">
    <source>
        <dbReference type="ARBA" id="ARBA00022679"/>
    </source>
</evidence>
<accession>A0ABN6MZI9</accession>
<sequence>MIRVLVVAGPTASGKTALAVALARRLGGEIVNADSQQVYRGLDVGTAKPTAEERAAAPHHLLDVAEPGEGMDAARFTALADAAIAEIAARGRLPIVAGGTGLYVRALLHGVVAAPGRDPALRARLEAEAAALGRPALHARLAALDPAAAARIRENDLVRIVRALEIAAGGRRPSELHAEHAFQPDRYAATLLALDPPRAELHARIDARVRAMFAGGLLDEARALLARFGGAIPPKLPIGYAEAAAALDGSLPLEEAIRRVQVAHRRYARRQVVWLRKERGVEWIAPPYDVDALARRVEKR</sequence>
<keyword evidence="5 10" id="KW-0819">tRNA processing</keyword>
<dbReference type="InterPro" id="IPR027417">
    <property type="entry name" value="P-loop_NTPase"/>
</dbReference>
<evidence type="ECO:0000313" key="14">
    <source>
        <dbReference type="EMBL" id="BDG06365.1"/>
    </source>
</evidence>
<dbReference type="SUPFAM" id="SSF52540">
    <property type="entry name" value="P-loop containing nucleoside triphosphate hydrolases"/>
    <property type="match status" value="2"/>
</dbReference>
<feature type="site" description="Interaction with substrate tRNA" evidence="10">
    <location>
        <position position="100"/>
    </location>
</feature>
<proteinExistence type="inferred from homology"/>
<gene>
    <name evidence="10 14" type="primary">miaA</name>
    <name evidence="14" type="ORF">AMOR_53610</name>
</gene>
<evidence type="ECO:0000256" key="5">
    <source>
        <dbReference type="ARBA" id="ARBA00022694"/>
    </source>
</evidence>
<evidence type="ECO:0000256" key="9">
    <source>
        <dbReference type="ARBA" id="ARBA00049563"/>
    </source>
</evidence>
<keyword evidence="6 10" id="KW-0547">Nucleotide-binding</keyword>
<comment type="caution">
    <text evidence="10">Lacks conserved residue(s) required for the propagation of feature annotation.</text>
</comment>
<comment type="catalytic activity">
    <reaction evidence="9 10 11">
        <text>adenosine(37) in tRNA + dimethylallyl diphosphate = N(6)-dimethylallyladenosine(37) in tRNA + diphosphate</text>
        <dbReference type="Rhea" id="RHEA:26482"/>
        <dbReference type="Rhea" id="RHEA-COMP:10162"/>
        <dbReference type="Rhea" id="RHEA-COMP:10375"/>
        <dbReference type="ChEBI" id="CHEBI:33019"/>
        <dbReference type="ChEBI" id="CHEBI:57623"/>
        <dbReference type="ChEBI" id="CHEBI:74411"/>
        <dbReference type="ChEBI" id="CHEBI:74415"/>
        <dbReference type="EC" id="2.5.1.75"/>
    </reaction>
</comment>
<evidence type="ECO:0000313" key="15">
    <source>
        <dbReference type="Proteomes" id="UP001162891"/>
    </source>
</evidence>
<evidence type="ECO:0000256" key="1">
    <source>
        <dbReference type="ARBA" id="ARBA00001946"/>
    </source>
</evidence>
<comment type="function">
    <text evidence="2 10 12">Catalyzes the transfer of a dimethylallyl group onto the adenine at position 37 in tRNAs that read codons beginning with uridine, leading to the formation of N6-(dimethylallyl)adenosine (i(6)A).</text>
</comment>
<dbReference type="Proteomes" id="UP001162891">
    <property type="component" value="Chromosome"/>
</dbReference>
<comment type="cofactor">
    <cofactor evidence="1 10">
        <name>Mg(2+)</name>
        <dbReference type="ChEBI" id="CHEBI:18420"/>
    </cofactor>
</comment>
<dbReference type="EMBL" id="AP025591">
    <property type="protein sequence ID" value="BDG06365.1"/>
    <property type="molecule type" value="Genomic_DNA"/>
</dbReference>
<evidence type="ECO:0000256" key="8">
    <source>
        <dbReference type="ARBA" id="ARBA00022842"/>
    </source>
</evidence>
<evidence type="ECO:0000256" key="6">
    <source>
        <dbReference type="ARBA" id="ARBA00022741"/>
    </source>
</evidence>
<protein>
    <recommendedName>
        <fullName evidence="10">tRNA dimethylallyltransferase</fullName>
        <ecNumber evidence="10">2.5.1.75</ecNumber>
    </recommendedName>
    <alternativeName>
        <fullName evidence="10">Dimethylallyl diphosphate:tRNA dimethylallyltransferase</fullName>
        <shortName evidence="10">DMAPP:tRNA dimethylallyltransferase</shortName>
        <shortName evidence="10">DMATase</shortName>
    </alternativeName>
    <alternativeName>
        <fullName evidence="10">Isopentenyl-diphosphate:tRNA isopentenyltransferase</fullName>
        <shortName evidence="10">IPP transferase</shortName>
        <shortName evidence="10">IPPT</shortName>
        <shortName evidence="10">IPTase</shortName>
    </alternativeName>
</protein>
<evidence type="ECO:0000256" key="7">
    <source>
        <dbReference type="ARBA" id="ARBA00022840"/>
    </source>
</evidence>
<comment type="similarity">
    <text evidence="3 10 13">Belongs to the IPP transferase family.</text>
</comment>
<keyword evidence="7 10" id="KW-0067">ATP-binding</keyword>
<keyword evidence="8 10" id="KW-0460">Magnesium</keyword>
<dbReference type="NCBIfam" id="TIGR00174">
    <property type="entry name" value="miaA"/>
    <property type="match status" value="1"/>
</dbReference>
<evidence type="ECO:0000256" key="10">
    <source>
        <dbReference type="HAMAP-Rule" id="MF_00185"/>
    </source>
</evidence>
<evidence type="ECO:0000256" key="11">
    <source>
        <dbReference type="RuleBase" id="RU003783"/>
    </source>
</evidence>
<evidence type="ECO:0000256" key="13">
    <source>
        <dbReference type="RuleBase" id="RU003785"/>
    </source>
</evidence>
<feature type="region of interest" description="Interaction with substrate tRNA" evidence="10">
    <location>
        <begin position="34"/>
        <end position="37"/>
    </location>
</feature>
<dbReference type="PANTHER" id="PTHR11088">
    <property type="entry name" value="TRNA DIMETHYLALLYLTRANSFERASE"/>
    <property type="match status" value="1"/>
</dbReference>
<dbReference type="InterPro" id="IPR018022">
    <property type="entry name" value="IPT"/>
</dbReference>
<dbReference type="Gene3D" id="3.40.50.300">
    <property type="entry name" value="P-loop containing nucleotide triphosphate hydrolases"/>
    <property type="match status" value="1"/>
</dbReference>
<feature type="binding site" evidence="10">
    <location>
        <begin position="11"/>
        <end position="16"/>
    </location>
    <ligand>
        <name>substrate</name>
    </ligand>
</feature>
<name>A0ABN6MZI9_9BACT</name>
<keyword evidence="15" id="KW-1185">Reference proteome</keyword>
<dbReference type="InterPro" id="IPR039657">
    <property type="entry name" value="Dimethylallyltransferase"/>
</dbReference>
<feature type="site" description="Interaction with substrate tRNA" evidence="10">
    <location>
        <position position="122"/>
    </location>
</feature>
<evidence type="ECO:0000256" key="2">
    <source>
        <dbReference type="ARBA" id="ARBA00003213"/>
    </source>
</evidence>
<evidence type="ECO:0000256" key="3">
    <source>
        <dbReference type="ARBA" id="ARBA00005842"/>
    </source>
</evidence>
<reference evidence="15" key="1">
    <citation type="journal article" date="2022" name="Int. J. Syst. Evol. Microbiol.">
        <title>Anaeromyxobacter oryzae sp. nov., Anaeromyxobacter diazotrophicus sp. nov. and Anaeromyxobacter paludicola sp. nov., isolated from paddy soils.</title>
        <authorList>
            <person name="Itoh H."/>
            <person name="Xu Z."/>
            <person name="Mise K."/>
            <person name="Masuda Y."/>
            <person name="Ushijima N."/>
            <person name="Hayakawa C."/>
            <person name="Shiratori Y."/>
            <person name="Senoo K."/>
        </authorList>
    </citation>
    <scope>NUCLEOTIDE SEQUENCE [LARGE SCALE GENOMIC DNA]</scope>
    <source>
        <strain evidence="15">Red232</strain>
    </source>
</reference>